<feature type="transmembrane region" description="Helical" evidence="1">
    <location>
        <begin position="288"/>
        <end position="318"/>
    </location>
</feature>
<gene>
    <name evidence="3" type="ORF">A2856_00580</name>
</gene>
<comment type="caution">
    <text evidence="3">The sequence shown here is derived from an EMBL/GenBank/DDBJ whole genome shotgun (WGS) entry which is preliminary data.</text>
</comment>
<reference evidence="3 4" key="1">
    <citation type="journal article" date="2016" name="Nat. Commun.">
        <title>Thousands of microbial genomes shed light on interconnected biogeochemical processes in an aquifer system.</title>
        <authorList>
            <person name="Anantharaman K."/>
            <person name="Brown C.T."/>
            <person name="Hug L.A."/>
            <person name="Sharon I."/>
            <person name="Castelle C.J."/>
            <person name="Probst A.J."/>
            <person name="Thomas B.C."/>
            <person name="Singh A."/>
            <person name="Wilkins M.J."/>
            <person name="Karaoz U."/>
            <person name="Brodie E.L."/>
            <person name="Williams K.H."/>
            <person name="Hubbard S.S."/>
            <person name="Banfield J.F."/>
        </authorList>
    </citation>
    <scope>NUCLEOTIDE SEQUENCE [LARGE SCALE GENOMIC DNA]</scope>
</reference>
<dbReference type="Pfam" id="PF14257">
    <property type="entry name" value="DUF4349"/>
    <property type="match status" value="1"/>
</dbReference>
<proteinExistence type="predicted"/>
<evidence type="ECO:0000256" key="1">
    <source>
        <dbReference type="SAM" id="Phobius"/>
    </source>
</evidence>
<accession>A0A1F7TMY7</accession>
<keyword evidence="1" id="KW-1133">Transmembrane helix</keyword>
<feature type="domain" description="DUF4349" evidence="2">
    <location>
        <begin position="98"/>
        <end position="311"/>
    </location>
</feature>
<dbReference type="InterPro" id="IPR025645">
    <property type="entry name" value="DUF4349"/>
</dbReference>
<dbReference type="EMBL" id="MGDT01000004">
    <property type="protein sequence ID" value="OGL66978.1"/>
    <property type="molecule type" value="Genomic_DNA"/>
</dbReference>
<keyword evidence="1" id="KW-0472">Membrane</keyword>
<organism evidence="3 4">
    <name type="scientific">Candidatus Uhrbacteria bacterium RIFCSPHIGHO2_01_FULL_63_20</name>
    <dbReference type="NCBI Taxonomy" id="1802385"/>
    <lineage>
        <taxon>Bacteria</taxon>
        <taxon>Candidatus Uhriibacteriota</taxon>
    </lineage>
</organism>
<evidence type="ECO:0000313" key="4">
    <source>
        <dbReference type="Proteomes" id="UP000177885"/>
    </source>
</evidence>
<keyword evidence="1" id="KW-0812">Transmembrane</keyword>
<dbReference type="Proteomes" id="UP000177885">
    <property type="component" value="Unassembled WGS sequence"/>
</dbReference>
<evidence type="ECO:0000313" key="3">
    <source>
        <dbReference type="EMBL" id="OGL66978.1"/>
    </source>
</evidence>
<sequence>MTNRSLAAVIGIPVALLLIAAVFVAANPGLRTGVSMMGVSQTAVSPSFIGGDVSFMGEEMAERGMAFDKAVSAPMTGIIAPFPPEAPSGGQTAAEVDQRLVKTASLSLVVDDVAESATQAGVIASGKGGFVQDSSVSEREDGTHFGSVTVRVPVDQFESALSELKKLATLVKSETAGAQDVTEQYTDLQARLKNARAQETALLDILRRASSVEDILAVQRELSNVRYLIESLEGQIKYLANATSYSTISAYLSEEPSVKIPTKEFRPFSTAREALQALVALAQNLADALIWVAILGVGTLVPLGLVLWIVVSLAMRLVDRMKGGARKR</sequence>
<protein>
    <recommendedName>
        <fullName evidence="2">DUF4349 domain-containing protein</fullName>
    </recommendedName>
</protein>
<name>A0A1F7TMY7_9BACT</name>
<dbReference type="STRING" id="1802385.A2856_00580"/>
<dbReference type="AlphaFoldDB" id="A0A1F7TMY7"/>
<evidence type="ECO:0000259" key="2">
    <source>
        <dbReference type="Pfam" id="PF14257"/>
    </source>
</evidence>